<dbReference type="EMBL" id="BAAAXZ010000108">
    <property type="protein sequence ID" value="GAA2930806.1"/>
    <property type="molecule type" value="Genomic_DNA"/>
</dbReference>
<dbReference type="Proteomes" id="UP001501102">
    <property type="component" value="Unassembled WGS sequence"/>
</dbReference>
<comment type="caution">
    <text evidence="1">The sequence shown here is derived from an EMBL/GenBank/DDBJ whole genome shotgun (WGS) entry which is preliminary data.</text>
</comment>
<protein>
    <recommendedName>
        <fullName evidence="3">Pyridoxal phosphate-dependent aminotransferase</fullName>
    </recommendedName>
</protein>
<sequence>MTAPLPAVRTGRPAAVPAAGRWYGPRVPLPPLSIEALRIEALRIAAQRSPGRA</sequence>
<keyword evidence="2" id="KW-1185">Reference proteome</keyword>
<name>A0ABN3X0D1_STRTU</name>
<gene>
    <name evidence="1" type="ORF">GCM10020221_28270</name>
</gene>
<accession>A0ABN3X0D1</accession>
<evidence type="ECO:0000313" key="1">
    <source>
        <dbReference type="EMBL" id="GAA2930806.1"/>
    </source>
</evidence>
<organism evidence="1 2">
    <name type="scientific">Streptomyces thioluteus</name>
    <dbReference type="NCBI Taxonomy" id="66431"/>
    <lineage>
        <taxon>Bacteria</taxon>
        <taxon>Bacillati</taxon>
        <taxon>Actinomycetota</taxon>
        <taxon>Actinomycetes</taxon>
        <taxon>Kitasatosporales</taxon>
        <taxon>Streptomycetaceae</taxon>
        <taxon>Streptomyces</taxon>
    </lineage>
</organism>
<reference evidence="1 2" key="1">
    <citation type="journal article" date="2019" name="Int. J. Syst. Evol. Microbiol.">
        <title>The Global Catalogue of Microorganisms (GCM) 10K type strain sequencing project: providing services to taxonomists for standard genome sequencing and annotation.</title>
        <authorList>
            <consortium name="The Broad Institute Genomics Platform"/>
            <consortium name="The Broad Institute Genome Sequencing Center for Infectious Disease"/>
            <person name="Wu L."/>
            <person name="Ma J."/>
        </authorList>
    </citation>
    <scope>NUCLEOTIDE SEQUENCE [LARGE SCALE GENOMIC DNA]</scope>
    <source>
        <strain evidence="1 2">JCM 4087</strain>
    </source>
</reference>
<evidence type="ECO:0000313" key="2">
    <source>
        <dbReference type="Proteomes" id="UP001501102"/>
    </source>
</evidence>
<proteinExistence type="predicted"/>
<evidence type="ECO:0008006" key="3">
    <source>
        <dbReference type="Google" id="ProtNLM"/>
    </source>
</evidence>
<dbReference type="RefSeq" id="WP_344963530.1">
    <property type="nucleotide sequence ID" value="NZ_BAAAXZ010000108.1"/>
</dbReference>